<gene>
    <name evidence="2" type="ORF">E2562_016908</name>
</gene>
<dbReference type="PANTHER" id="PTHR47477">
    <property type="entry name" value="TNF RECEPTOR-ASSOCIATED FACTOR HOMOLOG 1A"/>
    <property type="match status" value="1"/>
</dbReference>
<dbReference type="EMBL" id="SPHZ02000005">
    <property type="protein sequence ID" value="KAF0917102.1"/>
    <property type="molecule type" value="Genomic_DNA"/>
</dbReference>
<organism evidence="2 3">
    <name type="scientific">Oryza meyeriana var. granulata</name>
    <dbReference type="NCBI Taxonomy" id="110450"/>
    <lineage>
        <taxon>Eukaryota</taxon>
        <taxon>Viridiplantae</taxon>
        <taxon>Streptophyta</taxon>
        <taxon>Embryophyta</taxon>
        <taxon>Tracheophyta</taxon>
        <taxon>Spermatophyta</taxon>
        <taxon>Magnoliopsida</taxon>
        <taxon>Liliopsida</taxon>
        <taxon>Poales</taxon>
        <taxon>Poaceae</taxon>
        <taxon>BOP clade</taxon>
        <taxon>Oryzoideae</taxon>
        <taxon>Oryzeae</taxon>
        <taxon>Oryzinae</taxon>
        <taxon>Oryza</taxon>
        <taxon>Oryza meyeriana</taxon>
    </lineage>
</organism>
<evidence type="ECO:0000313" key="3">
    <source>
        <dbReference type="Proteomes" id="UP000479710"/>
    </source>
</evidence>
<feature type="non-terminal residue" evidence="2">
    <location>
        <position position="80"/>
    </location>
</feature>
<name>A0A6G1DY11_9ORYZ</name>
<dbReference type="OrthoDB" id="660257at2759"/>
<dbReference type="PANTHER" id="PTHR47477:SF6">
    <property type="entry name" value="OS01G0775300 PROTEIN"/>
    <property type="match status" value="1"/>
</dbReference>
<feature type="region of interest" description="Disordered" evidence="1">
    <location>
        <begin position="16"/>
        <end position="80"/>
    </location>
</feature>
<dbReference type="Proteomes" id="UP000479710">
    <property type="component" value="Unassembled WGS sequence"/>
</dbReference>
<comment type="caution">
    <text evidence="2">The sequence shown here is derived from an EMBL/GenBank/DDBJ whole genome shotgun (WGS) entry which is preliminary data.</text>
</comment>
<dbReference type="EMBL" id="SPHZ02000005">
    <property type="protein sequence ID" value="KAF0917101.1"/>
    <property type="molecule type" value="Genomic_DNA"/>
</dbReference>
<proteinExistence type="predicted"/>
<sequence>MEHDMTVEDFITTTGLGASGLIETKNDSVSSSSLSECRSCEHVENRSPSTAPPFWDSDGEDDDPGPRPSDLFGRYTWRIE</sequence>
<dbReference type="InterPro" id="IPR055327">
    <property type="entry name" value="TRAF1A/B"/>
</dbReference>
<evidence type="ECO:0000256" key="1">
    <source>
        <dbReference type="SAM" id="MobiDB-lite"/>
    </source>
</evidence>
<keyword evidence="3" id="KW-1185">Reference proteome</keyword>
<evidence type="ECO:0000313" key="2">
    <source>
        <dbReference type="EMBL" id="KAF0917102.1"/>
    </source>
</evidence>
<accession>A0A6G1DY11</accession>
<protein>
    <submittedName>
        <fullName evidence="2">Uncharacterized protein</fullName>
    </submittedName>
</protein>
<dbReference type="AlphaFoldDB" id="A0A6G1DY11"/>
<reference evidence="2 3" key="1">
    <citation type="submission" date="2019-11" db="EMBL/GenBank/DDBJ databases">
        <title>Whole genome sequence of Oryza granulata.</title>
        <authorList>
            <person name="Li W."/>
        </authorList>
    </citation>
    <scope>NUCLEOTIDE SEQUENCE [LARGE SCALE GENOMIC DNA]</scope>
    <source>
        <strain evidence="3">cv. Menghai</strain>
        <tissue evidence="2">Leaf</tissue>
    </source>
</reference>
<feature type="compositionally biased region" description="Low complexity" evidence="1">
    <location>
        <begin position="28"/>
        <end position="37"/>
    </location>
</feature>